<dbReference type="SUPFAM" id="SSF55874">
    <property type="entry name" value="ATPase domain of HSP90 chaperone/DNA topoisomerase II/histidine kinase"/>
    <property type="match status" value="1"/>
</dbReference>
<reference evidence="9 10" key="1">
    <citation type="submission" date="2019-01" db="EMBL/GenBank/DDBJ databases">
        <title>Litorilituus lipolytica sp. nov., isolated from intertidal sand of the Yellow Sea in China.</title>
        <authorList>
            <person name="Liu A."/>
        </authorList>
    </citation>
    <scope>NUCLEOTIDE SEQUENCE [LARGE SCALE GENOMIC DNA]</scope>
    <source>
        <strain evidence="9 10">RZ04</strain>
    </source>
</reference>
<feature type="domain" description="Histidine kinase" evidence="8">
    <location>
        <begin position="472"/>
        <end position="675"/>
    </location>
</feature>
<protein>
    <recommendedName>
        <fullName evidence="2">histidine kinase</fullName>
        <ecNumber evidence="2">2.7.13.3</ecNumber>
    </recommendedName>
</protein>
<dbReference type="PANTHER" id="PTHR44936">
    <property type="entry name" value="SENSOR PROTEIN CREC"/>
    <property type="match status" value="1"/>
</dbReference>
<feature type="transmembrane region" description="Helical" evidence="7">
    <location>
        <begin position="223"/>
        <end position="245"/>
    </location>
</feature>
<feature type="transmembrane region" description="Helical" evidence="7">
    <location>
        <begin position="58"/>
        <end position="79"/>
    </location>
</feature>
<dbReference type="GO" id="GO:0004673">
    <property type="term" value="F:protein histidine kinase activity"/>
    <property type="evidence" value="ECO:0007669"/>
    <property type="project" value="UniProtKB-EC"/>
</dbReference>
<keyword evidence="10" id="KW-1185">Reference proteome</keyword>
<dbReference type="InterPro" id="IPR036890">
    <property type="entry name" value="HATPase_C_sf"/>
</dbReference>
<feature type="transmembrane region" description="Helical" evidence="7">
    <location>
        <begin position="100"/>
        <end position="118"/>
    </location>
</feature>
<evidence type="ECO:0000313" key="10">
    <source>
        <dbReference type="Proteomes" id="UP000315303"/>
    </source>
</evidence>
<dbReference type="InterPro" id="IPR003594">
    <property type="entry name" value="HATPase_dom"/>
</dbReference>
<dbReference type="RefSeq" id="WP_140604606.1">
    <property type="nucleotide sequence ID" value="NZ_SAWY01000036.1"/>
</dbReference>
<evidence type="ECO:0000256" key="5">
    <source>
        <dbReference type="ARBA" id="ARBA00022777"/>
    </source>
</evidence>
<evidence type="ECO:0000256" key="2">
    <source>
        <dbReference type="ARBA" id="ARBA00012438"/>
    </source>
</evidence>
<name>A0A502KQ42_9GAMM</name>
<dbReference type="EC" id="2.7.13.3" evidence="2"/>
<dbReference type="PANTHER" id="PTHR44936:SF10">
    <property type="entry name" value="SENSOR PROTEIN RSTB"/>
    <property type="match status" value="1"/>
</dbReference>
<dbReference type="PROSITE" id="PS50109">
    <property type="entry name" value="HIS_KIN"/>
    <property type="match status" value="1"/>
</dbReference>
<feature type="transmembrane region" description="Helical" evidence="7">
    <location>
        <begin position="184"/>
        <end position="203"/>
    </location>
</feature>
<evidence type="ECO:0000256" key="6">
    <source>
        <dbReference type="ARBA" id="ARBA00022840"/>
    </source>
</evidence>
<comment type="catalytic activity">
    <reaction evidence="1">
        <text>ATP + protein L-histidine = ADP + protein N-phospho-L-histidine.</text>
        <dbReference type="EC" id="2.7.13.3"/>
    </reaction>
</comment>
<accession>A0A502KQ42</accession>
<keyword evidence="7" id="KW-1133">Transmembrane helix</keyword>
<dbReference type="NCBIfam" id="TIGR02916">
    <property type="entry name" value="PEP_his_kin"/>
    <property type="match status" value="1"/>
</dbReference>
<dbReference type="EMBL" id="SAWY01000036">
    <property type="protein sequence ID" value="TPH13274.1"/>
    <property type="molecule type" value="Genomic_DNA"/>
</dbReference>
<dbReference type="InterPro" id="IPR014265">
    <property type="entry name" value="XrtA/PrsK"/>
</dbReference>
<dbReference type="InterPro" id="IPR004358">
    <property type="entry name" value="Sig_transdc_His_kin-like_C"/>
</dbReference>
<organism evidence="9 10">
    <name type="scientific">Litorilituus lipolyticus</name>
    <dbReference type="NCBI Taxonomy" id="2491017"/>
    <lineage>
        <taxon>Bacteria</taxon>
        <taxon>Pseudomonadati</taxon>
        <taxon>Pseudomonadota</taxon>
        <taxon>Gammaproteobacteria</taxon>
        <taxon>Alteromonadales</taxon>
        <taxon>Colwelliaceae</taxon>
        <taxon>Litorilituus</taxon>
    </lineage>
</organism>
<evidence type="ECO:0000256" key="1">
    <source>
        <dbReference type="ARBA" id="ARBA00000085"/>
    </source>
</evidence>
<evidence type="ECO:0000256" key="3">
    <source>
        <dbReference type="ARBA" id="ARBA00022679"/>
    </source>
</evidence>
<keyword evidence="7" id="KW-0812">Transmembrane</keyword>
<dbReference type="PRINTS" id="PR00344">
    <property type="entry name" value="BCTRLSENSOR"/>
</dbReference>
<keyword evidence="6" id="KW-0067">ATP-binding</keyword>
<evidence type="ECO:0000256" key="4">
    <source>
        <dbReference type="ARBA" id="ARBA00022741"/>
    </source>
</evidence>
<feature type="transmembrane region" description="Helical" evidence="7">
    <location>
        <begin position="124"/>
        <end position="141"/>
    </location>
</feature>
<keyword evidence="3 9" id="KW-0808">Transferase</keyword>
<comment type="caution">
    <text evidence="9">The sequence shown here is derived from an EMBL/GenBank/DDBJ whole genome shotgun (WGS) entry which is preliminary data.</text>
</comment>
<keyword evidence="7" id="KW-0472">Membrane</keyword>
<feature type="transmembrane region" description="Helical" evidence="7">
    <location>
        <begin position="153"/>
        <end position="178"/>
    </location>
</feature>
<dbReference type="InterPro" id="IPR005467">
    <property type="entry name" value="His_kinase_dom"/>
</dbReference>
<dbReference type="GO" id="GO:0005524">
    <property type="term" value="F:ATP binding"/>
    <property type="evidence" value="ECO:0007669"/>
    <property type="project" value="UniProtKB-KW"/>
</dbReference>
<dbReference type="SMART" id="SM00387">
    <property type="entry name" value="HATPase_c"/>
    <property type="match status" value="1"/>
</dbReference>
<gene>
    <name evidence="9" type="primary">prsK</name>
    <name evidence="9" type="ORF">EPA86_13860</name>
</gene>
<dbReference type="Proteomes" id="UP000315303">
    <property type="component" value="Unassembled WGS sequence"/>
</dbReference>
<keyword evidence="4" id="KW-0547">Nucleotide-binding</keyword>
<feature type="transmembrane region" description="Helical" evidence="7">
    <location>
        <begin position="251"/>
        <end position="273"/>
    </location>
</feature>
<evidence type="ECO:0000313" key="9">
    <source>
        <dbReference type="EMBL" id="TPH13274.1"/>
    </source>
</evidence>
<feature type="transmembrane region" description="Helical" evidence="7">
    <location>
        <begin position="33"/>
        <end position="52"/>
    </location>
</feature>
<dbReference type="Gene3D" id="3.30.565.10">
    <property type="entry name" value="Histidine kinase-like ATPase, C-terminal domain"/>
    <property type="match status" value="1"/>
</dbReference>
<evidence type="ECO:0000256" key="7">
    <source>
        <dbReference type="SAM" id="Phobius"/>
    </source>
</evidence>
<dbReference type="OrthoDB" id="9785691at2"/>
<feature type="transmembrane region" description="Helical" evidence="7">
    <location>
        <begin position="6"/>
        <end position="26"/>
    </location>
</feature>
<dbReference type="Pfam" id="PF02518">
    <property type="entry name" value="HATPase_c"/>
    <property type="match status" value="1"/>
</dbReference>
<keyword evidence="5 9" id="KW-0418">Kinase</keyword>
<dbReference type="AlphaFoldDB" id="A0A502KQ42"/>
<proteinExistence type="predicted"/>
<evidence type="ECO:0000259" key="8">
    <source>
        <dbReference type="PROSITE" id="PS50109"/>
    </source>
</evidence>
<dbReference type="InterPro" id="IPR050980">
    <property type="entry name" value="2C_sensor_his_kinase"/>
</dbReference>
<sequence>MEVIGSTGFLISAFAYLIFILLLLAARNHTLTWKLLFLASAFMFASSLTAALQPKQGFTLMTVLGMETFKVLTWSVLIICTQNNISTVRKLFADHNIQKYLIVSILLSLACWLMAITANNGGKYLFSLFLLLNLWLLVLLEQLYRNADVKAKWALWSLIIGLGIITVFDFVLFAQAAMVNQLDFSYWYARGFVATIAMPLILISTRRIKHWSVNVFVSREVVFYSSMLLISGLYLLLLAVAGYLINYFGGAWGDVVSIAFVILGGTVLAALLITEKLRREVKVFITKHFFANKYDYRIEWLKSIEKLEIGTPDDHYHTATHIICSSLSIKKAALIKRKSEGKYQCMYQQDLAIDIERLSELKGVDQFCQQQGWIIDVREFASIEQSYPTLSLDIDFCRAQHIDIIVPIFTGRTLYGFFLLALPQEQGLLNWEDRDLLFALSKQLSNYLSLNEANESLAESKQFEAFHRMSAFLIHDLKNIQAQLGLINSNAKRHRDNPAFIDDVFETIESATSRLDKVLTQLRNKQAAESTEEITNVNDVIVKVVTQRNIQQPTIQMELEHDIDLKIDRETFASVLNHLLQNAQEATNDQGWVKITSSKVSDSLYMAIQDNGSGMTEDFIKHRLFKPFDTTKGNAGMGIGVYEAKQFIETVGGTLKVSSSEKEGSLFEILIPCRKEQNLS</sequence>